<organism evidence="2 3">
    <name type="scientific">Mycena alexandri</name>
    <dbReference type="NCBI Taxonomy" id="1745969"/>
    <lineage>
        <taxon>Eukaryota</taxon>
        <taxon>Fungi</taxon>
        <taxon>Dikarya</taxon>
        <taxon>Basidiomycota</taxon>
        <taxon>Agaricomycotina</taxon>
        <taxon>Agaricomycetes</taxon>
        <taxon>Agaricomycetidae</taxon>
        <taxon>Agaricales</taxon>
        <taxon>Marasmiineae</taxon>
        <taxon>Mycenaceae</taxon>
        <taxon>Mycena</taxon>
    </lineage>
</organism>
<protein>
    <submittedName>
        <fullName evidence="2">Uncharacterized protein</fullName>
    </submittedName>
</protein>
<accession>A0AAD6S9K9</accession>
<feature type="compositionally biased region" description="Low complexity" evidence="1">
    <location>
        <begin position="21"/>
        <end position="30"/>
    </location>
</feature>
<name>A0AAD6S9K9_9AGAR</name>
<sequence length="356" mass="39180">MPSAPKQSTNHWHHRGRRIHPTNSPTLSLPSPSPPSSINVSHVNGPSTSPSPPPFPLTPSSKHATTEPRSTCRKSRIWCRKLPSLQRRRKPHTRPSAHPTRIPSPYPFHTIHVPSHRRRRPPRSPSLLPLYLLPVHLTRRLRNPRPRGAGARARYDRLVIPERQCSAARGAVQSSFTQGRSRECGGGLLLRLVVPAVCAPGIVSSRVAPHAWPAFAPCRHIQLRVQLLESSAPRPLPSYPSYLRTHLTFVPILPSYPSYLCPTLSPYPSSRHPILSLIVPALVYTAAHTHALSSRGDTAPPAVCPNSAGCICACGCRGRVPRKSCLRADKAMLAGRVGARADSFLRMRQAHPHPHP</sequence>
<dbReference type="EMBL" id="JARJCM010000188">
    <property type="protein sequence ID" value="KAJ7023430.1"/>
    <property type="molecule type" value="Genomic_DNA"/>
</dbReference>
<reference evidence="2" key="1">
    <citation type="submission" date="2023-03" db="EMBL/GenBank/DDBJ databases">
        <title>Massive genome expansion in bonnet fungi (Mycena s.s.) driven by repeated elements and novel gene families across ecological guilds.</title>
        <authorList>
            <consortium name="Lawrence Berkeley National Laboratory"/>
            <person name="Harder C.B."/>
            <person name="Miyauchi S."/>
            <person name="Viragh M."/>
            <person name="Kuo A."/>
            <person name="Thoen E."/>
            <person name="Andreopoulos B."/>
            <person name="Lu D."/>
            <person name="Skrede I."/>
            <person name="Drula E."/>
            <person name="Henrissat B."/>
            <person name="Morin E."/>
            <person name="Kohler A."/>
            <person name="Barry K."/>
            <person name="LaButti K."/>
            <person name="Morin E."/>
            <person name="Salamov A."/>
            <person name="Lipzen A."/>
            <person name="Mereny Z."/>
            <person name="Hegedus B."/>
            <person name="Baldrian P."/>
            <person name="Stursova M."/>
            <person name="Weitz H."/>
            <person name="Taylor A."/>
            <person name="Grigoriev I.V."/>
            <person name="Nagy L.G."/>
            <person name="Martin F."/>
            <person name="Kauserud H."/>
        </authorList>
    </citation>
    <scope>NUCLEOTIDE SEQUENCE</scope>
    <source>
        <strain evidence="2">CBHHK200</strain>
    </source>
</reference>
<feature type="compositionally biased region" description="Polar residues" evidence="1">
    <location>
        <begin position="1"/>
        <end position="10"/>
    </location>
</feature>
<feature type="compositionally biased region" description="Basic residues" evidence="1">
    <location>
        <begin position="11"/>
        <end position="20"/>
    </location>
</feature>
<evidence type="ECO:0000256" key="1">
    <source>
        <dbReference type="SAM" id="MobiDB-lite"/>
    </source>
</evidence>
<dbReference type="Proteomes" id="UP001218188">
    <property type="component" value="Unassembled WGS sequence"/>
</dbReference>
<proteinExistence type="predicted"/>
<keyword evidence="3" id="KW-1185">Reference proteome</keyword>
<gene>
    <name evidence="2" type="ORF">C8F04DRAFT_1271359</name>
</gene>
<dbReference type="AlphaFoldDB" id="A0AAD6S9K9"/>
<feature type="region of interest" description="Disordered" evidence="1">
    <location>
        <begin position="1"/>
        <end position="125"/>
    </location>
</feature>
<comment type="caution">
    <text evidence="2">The sequence shown here is derived from an EMBL/GenBank/DDBJ whole genome shotgun (WGS) entry which is preliminary data.</text>
</comment>
<evidence type="ECO:0000313" key="3">
    <source>
        <dbReference type="Proteomes" id="UP001218188"/>
    </source>
</evidence>
<feature type="compositionally biased region" description="Basic residues" evidence="1">
    <location>
        <begin position="86"/>
        <end position="95"/>
    </location>
</feature>
<evidence type="ECO:0000313" key="2">
    <source>
        <dbReference type="EMBL" id="KAJ7023430.1"/>
    </source>
</evidence>